<comment type="function">
    <text evidence="4">One of the primary rRNA binding proteins, it binds directly to 16S rRNA central domain where it helps coordinate assembly of the platform of the 30S subunit.</text>
</comment>
<name>A0A0U1WP41_KARMI</name>
<dbReference type="Gene3D" id="3.30.1490.10">
    <property type="match status" value="1"/>
</dbReference>
<dbReference type="GO" id="GO:0005840">
    <property type="term" value="C:ribosome"/>
    <property type="evidence" value="ECO:0007669"/>
    <property type="project" value="UniProtKB-KW"/>
</dbReference>
<dbReference type="GO" id="GO:0009507">
    <property type="term" value="C:chloroplast"/>
    <property type="evidence" value="ECO:0007669"/>
    <property type="project" value="UniProtKB-SubCell"/>
</dbReference>
<comment type="subunit">
    <text evidence="4">Part of the 30S ribosomal subunit.</text>
</comment>
<keyword evidence="4" id="KW-0699">rRNA-binding</keyword>
<dbReference type="GO" id="GO:0006412">
    <property type="term" value="P:translation"/>
    <property type="evidence" value="ECO:0007669"/>
    <property type="project" value="UniProtKB-UniRule"/>
</dbReference>
<dbReference type="PANTHER" id="PTHR11758">
    <property type="entry name" value="40S RIBOSOMAL PROTEIN S15A"/>
    <property type="match status" value="1"/>
</dbReference>
<dbReference type="AlphaFoldDB" id="A0A0U1WP41"/>
<evidence type="ECO:0000313" key="5">
    <source>
        <dbReference type="EMBL" id="AIG99468.1"/>
    </source>
</evidence>
<geneLocation type="chloroplast" evidence="5"/>
<keyword evidence="3 4" id="KW-0687">Ribonucleoprotein</keyword>
<evidence type="ECO:0000256" key="4">
    <source>
        <dbReference type="HAMAP-Rule" id="MF_01302"/>
    </source>
</evidence>
<comment type="similarity">
    <text evidence="1 4">Belongs to the universal ribosomal protein uS8 family.</text>
</comment>
<evidence type="ECO:0000256" key="3">
    <source>
        <dbReference type="ARBA" id="ARBA00023274"/>
    </source>
</evidence>
<gene>
    <name evidence="4 5" type="primary">rps8</name>
</gene>
<dbReference type="Gene3D" id="3.30.1370.30">
    <property type="match status" value="1"/>
</dbReference>
<dbReference type="EMBL" id="KM065587">
    <property type="protein sequence ID" value="AIG99468.1"/>
    <property type="molecule type" value="Transcribed_RNA"/>
</dbReference>
<dbReference type="SUPFAM" id="SSF56047">
    <property type="entry name" value="Ribosomal protein S8"/>
    <property type="match status" value="1"/>
</dbReference>
<accession>A0A0U1WP41</accession>
<dbReference type="InterPro" id="IPR035987">
    <property type="entry name" value="Ribosomal_uS8_sf"/>
</dbReference>
<keyword evidence="5" id="KW-0150">Chloroplast</keyword>
<organism evidence="5">
    <name type="scientific">Karenia mikimotoi</name>
    <name type="common">Red tide dinoflagellate</name>
    <name type="synonym">Gymnodinium mikimotoi</name>
    <dbReference type="NCBI Taxonomy" id="225107"/>
    <lineage>
        <taxon>Eukaryota</taxon>
        <taxon>Sar</taxon>
        <taxon>Alveolata</taxon>
        <taxon>Dinophyceae</taxon>
        <taxon>Gymnodiniales</taxon>
        <taxon>Kareniaceae</taxon>
        <taxon>Karenia</taxon>
    </lineage>
</organism>
<protein>
    <recommendedName>
        <fullName evidence="4">Small ribosomal subunit protein uS8c</fullName>
    </recommendedName>
</protein>
<keyword evidence="2 4" id="KW-0689">Ribosomal protein</keyword>
<dbReference type="InterPro" id="IPR000630">
    <property type="entry name" value="Ribosomal_uS8"/>
</dbReference>
<reference evidence="5" key="1">
    <citation type="journal article" date="2016" name="Plant Mol. Biol.">
        <title>Diversity of transcripts and transcript processing forms in plastids of the dinoflagellate alga Karenia mikimotoi.</title>
        <authorList>
            <person name="Dorrell R.G."/>
            <person name="Hinksman G.A."/>
            <person name="Howe C.J."/>
        </authorList>
    </citation>
    <scope>NUCLEOTIDE SEQUENCE</scope>
    <source>
        <strain evidence="5">RCC1513</strain>
    </source>
</reference>
<sequence>MMVSDPVSDLFTRIRNAAMRKNKILTVPSTPISRGVAQILFDYNVLDDLQESIELALQKNSPNTLYLSLAYGGGRARTPKLKNIQRLSRPGARKYCKSKRIPRATKGPSILILSTSSGIMTGLQAQKQNLGGEALGYFTC</sequence>
<dbReference type="GO" id="GO:1990904">
    <property type="term" value="C:ribonucleoprotein complex"/>
    <property type="evidence" value="ECO:0007669"/>
    <property type="project" value="UniProtKB-KW"/>
</dbReference>
<evidence type="ECO:0000256" key="2">
    <source>
        <dbReference type="ARBA" id="ARBA00022980"/>
    </source>
</evidence>
<keyword evidence="4" id="KW-0694">RNA-binding</keyword>
<keyword evidence="5" id="KW-0934">Plastid</keyword>
<dbReference type="FunFam" id="3.30.1490.10:FF:000001">
    <property type="entry name" value="30S ribosomal protein S8"/>
    <property type="match status" value="1"/>
</dbReference>
<dbReference type="HAMAP" id="MF_01302_B">
    <property type="entry name" value="Ribosomal_uS8_B"/>
    <property type="match status" value="1"/>
</dbReference>
<proteinExistence type="inferred from homology"/>
<dbReference type="GO" id="GO:0019843">
    <property type="term" value="F:rRNA binding"/>
    <property type="evidence" value="ECO:0007669"/>
    <property type="project" value="UniProtKB-UniRule"/>
</dbReference>
<comment type="subcellular location">
    <subcellularLocation>
        <location evidence="4">Plastid</location>
        <location evidence="4">Chloroplast</location>
    </subcellularLocation>
</comment>
<evidence type="ECO:0000256" key="1">
    <source>
        <dbReference type="ARBA" id="ARBA00006471"/>
    </source>
</evidence>
<dbReference type="Pfam" id="PF00410">
    <property type="entry name" value="Ribosomal_S8"/>
    <property type="match status" value="1"/>
</dbReference>
<dbReference type="GO" id="GO:0003735">
    <property type="term" value="F:structural constituent of ribosome"/>
    <property type="evidence" value="ECO:0007669"/>
    <property type="project" value="InterPro"/>
</dbReference>